<evidence type="ECO:0000313" key="3">
    <source>
        <dbReference type="Proteomes" id="UP000324222"/>
    </source>
</evidence>
<proteinExistence type="predicted"/>
<accession>A0A5B7IB00</accession>
<dbReference type="EMBL" id="VSRR010047037">
    <property type="protein sequence ID" value="MPC77894.1"/>
    <property type="molecule type" value="Genomic_DNA"/>
</dbReference>
<comment type="caution">
    <text evidence="2">The sequence shown here is derived from an EMBL/GenBank/DDBJ whole genome shotgun (WGS) entry which is preliminary data.</text>
</comment>
<protein>
    <submittedName>
        <fullName evidence="2">Uncharacterized protein</fullName>
    </submittedName>
</protein>
<dbReference type="AlphaFoldDB" id="A0A5B7IB00"/>
<reference evidence="2 3" key="1">
    <citation type="submission" date="2019-05" db="EMBL/GenBank/DDBJ databases">
        <title>Another draft genome of Portunus trituberculatus and its Hox gene families provides insights of decapod evolution.</title>
        <authorList>
            <person name="Jeong J.-H."/>
            <person name="Song I."/>
            <person name="Kim S."/>
            <person name="Choi T."/>
            <person name="Kim D."/>
            <person name="Ryu S."/>
            <person name="Kim W."/>
        </authorList>
    </citation>
    <scope>NUCLEOTIDE SEQUENCE [LARGE SCALE GENOMIC DNA]</scope>
    <source>
        <tissue evidence="2">Muscle</tissue>
    </source>
</reference>
<name>A0A5B7IB00_PORTR</name>
<dbReference type="Proteomes" id="UP000324222">
    <property type="component" value="Unassembled WGS sequence"/>
</dbReference>
<organism evidence="2 3">
    <name type="scientific">Portunus trituberculatus</name>
    <name type="common">Swimming crab</name>
    <name type="synonym">Neptunus trituberculatus</name>
    <dbReference type="NCBI Taxonomy" id="210409"/>
    <lineage>
        <taxon>Eukaryota</taxon>
        <taxon>Metazoa</taxon>
        <taxon>Ecdysozoa</taxon>
        <taxon>Arthropoda</taxon>
        <taxon>Crustacea</taxon>
        <taxon>Multicrustacea</taxon>
        <taxon>Malacostraca</taxon>
        <taxon>Eumalacostraca</taxon>
        <taxon>Eucarida</taxon>
        <taxon>Decapoda</taxon>
        <taxon>Pleocyemata</taxon>
        <taxon>Brachyura</taxon>
        <taxon>Eubrachyura</taxon>
        <taxon>Portunoidea</taxon>
        <taxon>Portunidae</taxon>
        <taxon>Portuninae</taxon>
        <taxon>Portunus</taxon>
    </lineage>
</organism>
<keyword evidence="3" id="KW-1185">Reference proteome</keyword>
<evidence type="ECO:0000256" key="1">
    <source>
        <dbReference type="SAM" id="MobiDB-lite"/>
    </source>
</evidence>
<feature type="region of interest" description="Disordered" evidence="1">
    <location>
        <begin position="1"/>
        <end position="21"/>
    </location>
</feature>
<evidence type="ECO:0000313" key="2">
    <source>
        <dbReference type="EMBL" id="MPC77894.1"/>
    </source>
</evidence>
<sequence length="89" mass="10089">MLEGQEIKHKKETRRRTADQEMKTVRKCRSVGGLILQNLLYVSYAPLTTPSSESTTLQDLRGACLYKPRVSDKGTPLRRPCRHCSTLSP</sequence>
<gene>
    <name evidence="2" type="ORF">E2C01_072363</name>
</gene>